<accession>A9RJM1</accession>
<reference evidence="1" key="1">
    <citation type="journal article" date="2008" name="Science">
        <title>The Physcomitrella genome reveals evolutionary insights into the conquest of land by plants.</title>
        <authorList>
            <person name="Rensing S."/>
            <person name="Lang D."/>
            <person name="Zimmer A."/>
            <person name="Terry A."/>
            <person name="Salamov A."/>
            <person name="Shapiro H."/>
            <person name="Nishiyama T."/>
            <person name="Perroud P.-F."/>
            <person name="Lindquist E."/>
            <person name="Kamisugi Y."/>
            <person name="Tanahashi T."/>
            <person name="Sakakibara K."/>
            <person name="Fujita T."/>
            <person name="Oishi K."/>
            <person name="Shin-I T."/>
            <person name="Kuroki Y."/>
            <person name="Toyoda A."/>
            <person name="Suzuki Y."/>
            <person name="Hashimoto A."/>
            <person name="Yamaguchi K."/>
            <person name="Sugano A."/>
            <person name="Kohara Y."/>
            <person name="Fujiyama A."/>
            <person name="Anterola A."/>
            <person name="Aoki S."/>
            <person name="Ashton N."/>
            <person name="Barbazuk W.B."/>
            <person name="Barker E."/>
            <person name="Bennetzen J."/>
            <person name="Bezanilla M."/>
            <person name="Blankenship R."/>
            <person name="Cho S.H."/>
            <person name="Dutcher S."/>
            <person name="Estelle M."/>
            <person name="Fawcett J.A."/>
            <person name="Gundlach H."/>
            <person name="Hanada K."/>
            <person name="Heyl A."/>
            <person name="Hicks K.A."/>
            <person name="Hugh J."/>
            <person name="Lohr M."/>
            <person name="Mayer K."/>
            <person name="Melkozernov A."/>
            <person name="Murata T."/>
            <person name="Nelson D."/>
            <person name="Pils B."/>
            <person name="Prigge M."/>
            <person name="Reiss B."/>
            <person name="Renner T."/>
            <person name="Rombauts S."/>
            <person name="Rushton P."/>
            <person name="Sanderfoot A."/>
            <person name="Schween G."/>
            <person name="Shiu S.-H."/>
            <person name="Stueber K."/>
            <person name="Theodoulou F.L."/>
            <person name="Tu H."/>
            <person name="Van de Peer Y."/>
            <person name="Verrier P.J."/>
            <person name="Waters E."/>
            <person name="Wood A."/>
            <person name="Yang L."/>
            <person name="Cove D."/>
            <person name="Cuming A."/>
            <person name="Hasebe M."/>
            <person name="Lucas S."/>
            <person name="Mishler D.B."/>
            <person name="Reski R."/>
            <person name="Grigoriev I."/>
            <person name="Quatrano R.S."/>
            <person name="Boore J.L."/>
        </authorList>
    </citation>
    <scope>NUCLEOTIDE SEQUENCE [LARGE SCALE GENOMIC DNA]</scope>
</reference>
<organism>
    <name type="scientific">Physcomitrium patens</name>
    <name type="common">Spreading-leaved earth moss</name>
    <name type="synonym">Physcomitrella patens</name>
    <dbReference type="NCBI Taxonomy" id="3218"/>
    <lineage>
        <taxon>Eukaryota</taxon>
        <taxon>Viridiplantae</taxon>
        <taxon>Streptophyta</taxon>
        <taxon>Embryophyta</taxon>
        <taxon>Bryophyta</taxon>
        <taxon>Bryophytina</taxon>
        <taxon>Bryopsida</taxon>
        <taxon>Funariidae</taxon>
        <taxon>Funariales</taxon>
        <taxon>Funariaceae</taxon>
        <taxon>Physcomitrium</taxon>
    </lineage>
</organism>
<dbReference type="EMBL" id="DS545853">
    <property type="protein sequence ID" value="EDQ48818.1"/>
    <property type="molecule type" value="Genomic_DNA"/>
</dbReference>
<name>A9RJM1_PHYPA</name>
<gene>
    <name evidence="1" type="ORF">PHYPADRAFT_103076</name>
</gene>
<proteinExistence type="predicted"/>
<sequence length="217" mass="24442">MVTEFRTPSRLVLSRNSTVSLCVVASLYTLLGRAAPGEAFLDNRLYKLRVPGAQCLGNYAVHYVFSTVFFSVHVSCTSSSVVDWGCGQNSRCRYSKTRRAVAHHLSDHESGLELGKRPESGFLSFLKVDDIKSSVEYSRYIHINYHITYNYEHVLGRRPSRGHNNDATRFLMDLPLSETRHFAGPSETSIAKASYVKHIGKIRLCGDLPAMFVHRKV</sequence>
<dbReference type="AlphaFoldDB" id="A9RJM1"/>
<evidence type="ECO:0000313" key="1">
    <source>
        <dbReference type="EMBL" id="EDQ48818.1"/>
    </source>
</evidence>
<protein>
    <submittedName>
        <fullName evidence="1">Predicted protein</fullName>
    </submittedName>
</protein>